<keyword evidence="1" id="KW-0472">Membrane</keyword>
<dbReference type="AlphaFoldDB" id="A0A1I2DL26"/>
<sequence>MRASATIVAMLCGCARAHGTAVVVPPRQPPPSRAPLSERGDVEIGLGAATAAVSGALVGVGTYEAVRAVRVRSYCADPGSDPELDPTIVCTGPLGGDPFVAAVVSSSLSFAFAVPIAVASGFLLRRGIVTRRAWKAAQSVGKLSVRPWSNGQTHVGLTFGLAF</sequence>
<gene>
    <name evidence="2" type="ORF">SAMN02745121_05589</name>
</gene>
<dbReference type="RefSeq" id="WP_096327338.1">
    <property type="nucleotide sequence ID" value="NZ_FOMX01000020.1"/>
</dbReference>
<proteinExistence type="predicted"/>
<feature type="transmembrane region" description="Helical" evidence="1">
    <location>
        <begin position="99"/>
        <end position="124"/>
    </location>
</feature>
<keyword evidence="1" id="KW-0812">Transmembrane</keyword>
<dbReference type="Proteomes" id="UP000199400">
    <property type="component" value="Unassembled WGS sequence"/>
</dbReference>
<keyword evidence="1" id="KW-1133">Transmembrane helix</keyword>
<name>A0A1I2DL26_9BACT</name>
<keyword evidence="3" id="KW-1185">Reference proteome</keyword>
<evidence type="ECO:0000313" key="3">
    <source>
        <dbReference type="Proteomes" id="UP000199400"/>
    </source>
</evidence>
<organism evidence="2 3">
    <name type="scientific">Nannocystis exedens</name>
    <dbReference type="NCBI Taxonomy" id="54"/>
    <lineage>
        <taxon>Bacteria</taxon>
        <taxon>Pseudomonadati</taxon>
        <taxon>Myxococcota</taxon>
        <taxon>Polyangia</taxon>
        <taxon>Nannocystales</taxon>
        <taxon>Nannocystaceae</taxon>
        <taxon>Nannocystis</taxon>
    </lineage>
</organism>
<reference evidence="3" key="1">
    <citation type="submission" date="2016-10" db="EMBL/GenBank/DDBJ databases">
        <authorList>
            <person name="Varghese N."/>
            <person name="Submissions S."/>
        </authorList>
    </citation>
    <scope>NUCLEOTIDE SEQUENCE [LARGE SCALE GENOMIC DNA]</scope>
    <source>
        <strain evidence="3">ATCC 25963</strain>
    </source>
</reference>
<protein>
    <submittedName>
        <fullName evidence="2">Uncharacterized protein</fullName>
    </submittedName>
</protein>
<evidence type="ECO:0000313" key="2">
    <source>
        <dbReference type="EMBL" id="SFE81216.1"/>
    </source>
</evidence>
<dbReference type="EMBL" id="FOMX01000020">
    <property type="protein sequence ID" value="SFE81216.1"/>
    <property type="molecule type" value="Genomic_DNA"/>
</dbReference>
<accession>A0A1I2DL26</accession>
<evidence type="ECO:0000256" key="1">
    <source>
        <dbReference type="SAM" id="Phobius"/>
    </source>
</evidence>